<keyword evidence="4" id="KW-1185">Reference proteome</keyword>
<reference evidence="3 4" key="1">
    <citation type="submission" date="2019-02" db="EMBL/GenBank/DDBJ databases">
        <title>Deep-cultivation of Planctomycetes and their phenomic and genomic characterization uncovers novel biology.</title>
        <authorList>
            <person name="Wiegand S."/>
            <person name="Jogler M."/>
            <person name="Boedeker C."/>
            <person name="Pinto D."/>
            <person name="Vollmers J."/>
            <person name="Rivas-Marin E."/>
            <person name="Kohn T."/>
            <person name="Peeters S.H."/>
            <person name="Heuer A."/>
            <person name="Rast P."/>
            <person name="Oberbeckmann S."/>
            <person name="Bunk B."/>
            <person name="Jeske O."/>
            <person name="Meyerdierks A."/>
            <person name="Storesund J.E."/>
            <person name="Kallscheuer N."/>
            <person name="Luecker S."/>
            <person name="Lage O.M."/>
            <person name="Pohl T."/>
            <person name="Merkel B.J."/>
            <person name="Hornburger P."/>
            <person name="Mueller R.-W."/>
            <person name="Bruemmer F."/>
            <person name="Labrenz M."/>
            <person name="Spormann A.M."/>
            <person name="Op den Camp H."/>
            <person name="Overmann J."/>
            <person name="Amann R."/>
            <person name="Jetten M.S.M."/>
            <person name="Mascher T."/>
            <person name="Medema M.H."/>
            <person name="Devos D.P."/>
            <person name="Kaster A.-K."/>
            <person name="Ovreas L."/>
            <person name="Rohde M."/>
            <person name="Galperin M.Y."/>
            <person name="Jogler C."/>
        </authorList>
    </citation>
    <scope>NUCLEOTIDE SEQUENCE [LARGE SCALE GENOMIC DNA]</scope>
    <source>
        <strain evidence="3 4">TBK1r</strain>
    </source>
</reference>
<evidence type="ECO:0000313" key="4">
    <source>
        <dbReference type="Proteomes" id="UP000318081"/>
    </source>
</evidence>
<accession>A0ABX5Y831</accession>
<dbReference type="EMBL" id="CP036432">
    <property type="protein sequence ID" value="QDV88299.1"/>
    <property type="molecule type" value="Genomic_DNA"/>
</dbReference>
<evidence type="ECO:0000256" key="2">
    <source>
        <dbReference type="SAM" id="Phobius"/>
    </source>
</evidence>
<name>A0ABX5Y831_9BACT</name>
<dbReference type="RefSeq" id="WP_145220504.1">
    <property type="nucleotide sequence ID" value="NZ_CP036432.1"/>
</dbReference>
<feature type="region of interest" description="Disordered" evidence="1">
    <location>
        <begin position="1"/>
        <end position="37"/>
    </location>
</feature>
<keyword evidence="2" id="KW-0472">Membrane</keyword>
<feature type="transmembrane region" description="Helical" evidence="2">
    <location>
        <begin position="48"/>
        <end position="68"/>
    </location>
</feature>
<keyword evidence="2" id="KW-1133">Transmembrane helix</keyword>
<evidence type="ECO:0008006" key="5">
    <source>
        <dbReference type="Google" id="ProtNLM"/>
    </source>
</evidence>
<proteinExistence type="predicted"/>
<feature type="compositionally biased region" description="Polar residues" evidence="1">
    <location>
        <begin position="1"/>
        <end position="27"/>
    </location>
</feature>
<evidence type="ECO:0000313" key="3">
    <source>
        <dbReference type="EMBL" id="QDV88299.1"/>
    </source>
</evidence>
<sequence length="130" mass="13830">MSNHNQPSTGSPLGTDSGEPSLSQAQPYRTPANVSDGITAGGALRSPLLWITVASTTGFVIVGWFILFTPVQDFNKNRGPVKPIPQYVEDFGMSRVPVEDFEDAEDITVMQPLEGPAVGPQADSSVMVVP</sequence>
<keyword evidence="2" id="KW-0812">Transmembrane</keyword>
<protein>
    <recommendedName>
        <fullName evidence="5">Cbb3-type cytochrome oxidase component FixQ</fullName>
    </recommendedName>
</protein>
<organism evidence="3 4">
    <name type="scientific">Stieleria magnilauensis</name>
    <dbReference type="NCBI Taxonomy" id="2527963"/>
    <lineage>
        <taxon>Bacteria</taxon>
        <taxon>Pseudomonadati</taxon>
        <taxon>Planctomycetota</taxon>
        <taxon>Planctomycetia</taxon>
        <taxon>Pirellulales</taxon>
        <taxon>Pirellulaceae</taxon>
        <taxon>Stieleria</taxon>
    </lineage>
</organism>
<evidence type="ECO:0000256" key="1">
    <source>
        <dbReference type="SAM" id="MobiDB-lite"/>
    </source>
</evidence>
<gene>
    <name evidence="3" type="ORF">TBK1r_73310</name>
</gene>
<dbReference type="Proteomes" id="UP000318081">
    <property type="component" value="Chromosome"/>
</dbReference>